<proteinExistence type="predicted"/>
<evidence type="ECO:0000313" key="1">
    <source>
        <dbReference type="EMBL" id="RFZ90057.1"/>
    </source>
</evidence>
<gene>
    <name evidence="1" type="ORF">D0C36_22705</name>
</gene>
<dbReference type="AlphaFoldDB" id="A0A372NN62"/>
<comment type="caution">
    <text evidence="1">The sequence shown here is derived from an EMBL/GenBank/DDBJ whole genome shotgun (WGS) entry which is preliminary data.</text>
</comment>
<dbReference type="Proteomes" id="UP000264217">
    <property type="component" value="Unassembled WGS sequence"/>
</dbReference>
<organism evidence="1 2">
    <name type="scientific">Mucilaginibacter conchicola</name>
    <dbReference type="NCBI Taxonomy" id="2303333"/>
    <lineage>
        <taxon>Bacteria</taxon>
        <taxon>Pseudomonadati</taxon>
        <taxon>Bacteroidota</taxon>
        <taxon>Sphingobacteriia</taxon>
        <taxon>Sphingobacteriales</taxon>
        <taxon>Sphingobacteriaceae</taxon>
        <taxon>Mucilaginibacter</taxon>
    </lineage>
</organism>
<accession>A0A372NN62</accession>
<reference evidence="1 2" key="1">
    <citation type="submission" date="2018-08" db="EMBL/GenBank/DDBJ databases">
        <title>Mucilaginibacter sp. MYSH2.</title>
        <authorList>
            <person name="Seo T."/>
        </authorList>
    </citation>
    <scope>NUCLEOTIDE SEQUENCE [LARGE SCALE GENOMIC DNA]</scope>
    <source>
        <strain evidence="1 2">MYSH2</strain>
    </source>
</reference>
<sequence length="78" mass="8497">MLATLADRFFNRMTIGWKKTVFILAGMTFSFLLLRGFVAGSPIPAHPSVQLEMIHIGQASGLPGGEQPIIQPDTINTK</sequence>
<protein>
    <submittedName>
        <fullName evidence="1">Uncharacterized protein</fullName>
    </submittedName>
</protein>
<keyword evidence="2" id="KW-1185">Reference proteome</keyword>
<evidence type="ECO:0000313" key="2">
    <source>
        <dbReference type="Proteomes" id="UP000264217"/>
    </source>
</evidence>
<name>A0A372NN62_9SPHI</name>
<dbReference type="EMBL" id="QWDC01000005">
    <property type="protein sequence ID" value="RFZ90057.1"/>
    <property type="molecule type" value="Genomic_DNA"/>
</dbReference>